<proteinExistence type="predicted"/>
<dbReference type="Gene3D" id="1.10.1670.10">
    <property type="entry name" value="Helix-hairpin-Helix base-excision DNA repair enzymes (C-terminal)"/>
    <property type="match status" value="1"/>
</dbReference>
<dbReference type="GO" id="GO:0019104">
    <property type="term" value="F:DNA N-glycosylase activity"/>
    <property type="evidence" value="ECO:0007669"/>
    <property type="project" value="InterPro"/>
</dbReference>
<reference evidence="7 8" key="1">
    <citation type="submission" date="2019-12" db="EMBL/GenBank/DDBJ databases">
        <authorList>
            <person name="Alioto T."/>
            <person name="Alioto T."/>
            <person name="Gomez Garrido J."/>
        </authorList>
    </citation>
    <scope>NUCLEOTIDE SEQUENCE [LARGE SCALE GENOMIC DNA]</scope>
</reference>
<dbReference type="InterPro" id="IPR011257">
    <property type="entry name" value="DNA_glycosylase"/>
</dbReference>
<feature type="region of interest" description="Disordered" evidence="5">
    <location>
        <begin position="146"/>
        <end position="165"/>
    </location>
</feature>
<name>A0A8S0UUR7_OLEEU</name>
<feature type="region of interest" description="Disordered" evidence="5">
    <location>
        <begin position="334"/>
        <end position="386"/>
    </location>
</feature>
<dbReference type="GO" id="GO:0051539">
    <property type="term" value="F:4 iron, 4 sulfur cluster binding"/>
    <property type="evidence" value="ECO:0007669"/>
    <property type="project" value="InterPro"/>
</dbReference>
<feature type="compositionally biased region" description="Basic and acidic residues" evidence="5">
    <location>
        <begin position="360"/>
        <end position="377"/>
    </location>
</feature>
<keyword evidence="8" id="KW-1185">Reference proteome</keyword>
<dbReference type="AlphaFoldDB" id="A0A8S0UUR7"/>
<dbReference type="InterPro" id="IPR044811">
    <property type="entry name" value="DME/ROS1"/>
</dbReference>
<dbReference type="PANTHER" id="PTHR46213">
    <property type="entry name" value="TRANSCRIPTIONAL ACTIVATOR DEMETER"/>
    <property type="match status" value="1"/>
</dbReference>
<dbReference type="SMART" id="SM00525">
    <property type="entry name" value="FES"/>
    <property type="match status" value="1"/>
</dbReference>
<evidence type="ECO:0000256" key="4">
    <source>
        <dbReference type="ARBA" id="ARBA00023014"/>
    </source>
</evidence>
<dbReference type="Proteomes" id="UP000594638">
    <property type="component" value="Unassembled WGS sequence"/>
</dbReference>
<dbReference type="OrthoDB" id="5607at2759"/>
<dbReference type="Gramene" id="OE9A118389T1">
    <property type="protein sequence ID" value="OE9A118389C1"/>
    <property type="gene ID" value="OE9A118389"/>
</dbReference>
<keyword evidence="2" id="KW-0479">Metal-binding</keyword>
<keyword evidence="3" id="KW-0408">Iron</keyword>
<dbReference type="InterPro" id="IPR028925">
    <property type="entry name" value="RRM_DME"/>
</dbReference>
<evidence type="ECO:0000313" key="7">
    <source>
        <dbReference type="EMBL" id="CAA3021793.1"/>
    </source>
</evidence>
<comment type="cofactor">
    <cofactor evidence="1">
        <name>[4Fe-4S] cluster</name>
        <dbReference type="ChEBI" id="CHEBI:49883"/>
    </cofactor>
</comment>
<dbReference type="GO" id="GO:0141166">
    <property type="term" value="P:chromosomal 5-methylcytosine DNA demethylation pathway"/>
    <property type="evidence" value="ECO:0007669"/>
    <property type="project" value="InterPro"/>
</dbReference>
<sequence length="879" mass="100392">MWTDRKGIKIEVDIQLWNTPKPGTPNTERENIPKKKKILSEEEVVQLTNSYAESTKQHCTNKEGDGKSCRRSLNFSLIGEDPREQMLDKEYENSVDFNIDTKSSVVQSNGHDEEMAEKLCGVNQIRPFPVLLYVYHRKRKDKSQFSINSKSMDHKSSTCSNTSGAVTCREGKKECNSKEMIKPINMKSKRPRRGNTSRKSKMNEKNGKITDIEHGMLAPCEETLCLSTKVRSKARVERDKRTMREWKVLVENLDSECTEEAKWWEHERVLFHERVKLFISHVRCIQGDRKFSQWRGSVIDSIVGAFLTQNASDNASSSAFMSLAAKYPHRAIRENSSPEASIGSSVRLRGTKRSRSSNSENRKDIMSAKGRKPEETKHRRKRAKKENVIINWDNLKKLYSKSDRRKKSNDTSEAVDWDAVRNATVKDISKTIEKRGMNNNLATRIKNFLDILSKQLGSTDLEWLRNVPHQKAKEYLLSIPGMGVKSVECVRLLTLVQPAFPIDTNAGRIAVRLGWVPLQPLTQGHQFHHLKQYPKIDTVQKYLWPRLSKLDPSTLYELHCQMITFGKVFCTKRNPNCNSCPLQEECKHFKSSSASTQLSLPGIHQKSEMESKISLPLAVHLPVLSGTTMVPLQEVVVSKSLEFKNQDIENFGFNRLPRIRLKNCKLKECVDKFSHEDNIPLHDGETISPLMAIKPETATAPLPKLRNMKCTRTDHQVYVLPDSHTLLEKLPKREPNDPCPYVLAIWTQENLNKDESLSFHDMPGEDSVYGTFLVPSRTAMRGCFPLNGTFFQANEVFADDESSDVPIIVSRTSIRDLPKATLHCGTTISAIFRGMKSEEVRSCFSEGFVCLRGFDRKTREPKPLPSRFHKYPLPKVKEG</sequence>
<dbReference type="SUPFAM" id="SSF48150">
    <property type="entry name" value="DNA-glycosylase"/>
    <property type="match status" value="1"/>
</dbReference>
<dbReference type="Pfam" id="PF15628">
    <property type="entry name" value="RRM_DME"/>
    <property type="match status" value="1"/>
</dbReference>
<gene>
    <name evidence="7" type="ORF">OLEA9_A118389</name>
</gene>
<accession>A0A8S0UUR7</accession>
<evidence type="ECO:0000259" key="6">
    <source>
        <dbReference type="Pfam" id="PF15628"/>
    </source>
</evidence>
<evidence type="ECO:0000256" key="2">
    <source>
        <dbReference type="ARBA" id="ARBA00022723"/>
    </source>
</evidence>
<dbReference type="InterPro" id="IPR023170">
    <property type="entry name" value="HhH_base_excis_C"/>
</dbReference>
<dbReference type="GO" id="GO:0035514">
    <property type="term" value="F:DNA demethylase activity"/>
    <property type="evidence" value="ECO:0007669"/>
    <property type="project" value="InterPro"/>
</dbReference>
<dbReference type="PANTHER" id="PTHR46213:SF13">
    <property type="entry name" value="DEMETER-LIKE PROTEIN 2-RELATED"/>
    <property type="match status" value="1"/>
</dbReference>
<dbReference type="EMBL" id="CACTIH010009060">
    <property type="protein sequence ID" value="CAA3021793.1"/>
    <property type="molecule type" value="Genomic_DNA"/>
</dbReference>
<organism evidence="7 8">
    <name type="scientific">Olea europaea subsp. europaea</name>
    <dbReference type="NCBI Taxonomy" id="158383"/>
    <lineage>
        <taxon>Eukaryota</taxon>
        <taxon>Viridiplantae</taxon>
        <taxon>Streptophyta</taxon>
        <taxon>Embryophyta</taxon>
        <taxon>Tracheophyta</taxon>
        <taxon>Spermatophyta</taxon>
        <taxon>Magnoliopsida</taxon>
        <taxon>eudicotyledons</taxon>
        <taxon>Gunneridae</taxon>
        <taxon>Pentapetalae</taxon>
        <taxon>asterids</taxon>
        <taxon>lamiids</taxon>
        <taxon>Lamiales</taxon>
        <taxon>Oleaceae</taxon>
        <taxon>Oleeae</taxon>
        <taxon>Olea</taxon>
    </lineage>
</organism>
<comment type="caution">
    <text evidence="7">The sequence shown here is derived from an EMBL/GenBank/DDBJ whole genome shotgun (WGS) entry which is preliminary data.</text>
</comment>
<dbReference type="GO" id="GO:0046872">
    <property type="term" value="F:metal ion binding"/>
    <property type="evidence" value="ECO:0007669"/>
    <property type="project" value="UniProtKB-KW"/>
</dbReference>
<dbReference type="InterPro" id="IPR003651">
    <property type="entry name" value="Endonuclease3_FeS-loop_motif"/>
</dbReference>
<evidence type="ECO:0000256" key="1">
    <source>
        <dbReference type="ARBA" id="ARBA00001966"/>
    </source>
</evidence>
<feature type="compositionally biased region" description="Polar residues" evidence="5">
    <location>
        <begin position="334"/>
        <end position="344"/>
    </location>
</feature>
<dbReference type="GO" id="GO:0006281">
    <property type="term" value="P:DNA repair"/>
    <property type="evidence" value="ECO:0007669"/>
    <property type="project" value="InterPro"/>
</dbReference>
<evidence type="ECO:0000256" key="3">
    <source>
        <dbReference type="ARBA" id="ARBA00023004"/>
    </source>
</evidence>
<evidence type="ECO:0000313" key="8">
    <source>
        <dbReference type="Proteomes" id="UP000594638"/>
    </source>
</evidence>
<feature type="domain" description="Demeter RRM-fold" evidence="6">
    <location>
        <begin position="770"/>
        <end position="870"/>
    </location>
</feature>
<keyword evidence="4" id="KW-0411">Iron-sulfur</keyword>
<protein>
    <submittedName>
        <fullName evidence="7">ROS1-like</fullName>
    </submittedName>
</protein>
<dbReference type="Gene3D" id="1.10.340.30">
    <property type="entry name" value="Hypothetical protein, domain 2"/>
    <property type="match status" value="1"/>
</dbReference>
<evidence type="ECO:0000256" key="5">
    <source>
        <dbReference type="SAM" id="MobiDB-lite"/>
    </source>
</evidence>